<feature type="domain" description="Alpha-L-arabinofuranosidase C-terminal" evidence="9">
    <location>
        <begin position="315"/>
        <end position="504"/>
    </location>
</feature>
<comment type="catalytic activity">
    <reaction evidence="1">
        <text>Hydrolysis of terminal non-reducing alpha-L-arabinofuranoside residues in alpha-L-arabinosides.</text>
        <dbReference type="EC" id="3.2.1.55"/>
    </reaction>
</comment>
<organism evidence="10 11">
    <name type="scientific">Prolixibacter bellariivorans</name>
    <dbReference type="NCBI Taxonomy" id="314319"/>
    <lineage>
        <taxon>Bacteria</taxon>
        <taxon>Pseudomonadati</taxon>
        <taxon>Bacteroidota</taxon>
        <taxon>Bacteroidia</taxon>
        <taxon>Marinilabiliales</taxon>
        <taxon>Prolixibacteraceae</taxon>
        <taxon>Prolixibacter</taxon>
    </lineage>
</organism>
<comment type="similarity">
    <text evidence="2">Belongs to the glycosyl hydrolase 51 family.</text>
</comment>
<dbReference type="EC" id="3.2.1.55" evidence="4"/>
<proteinExistence type="inferred from homology"/>
<keyword evidence="8" id="KW-0732">Signal</keyword>
<dbReference type="Gene3D" id="3.20.20.80">
    <property type="entry name" value="Glycosidases"/>
    <property type="match status" value="1"/>
</dbReference>
<dbReference type="GO" id="GO:0000272">
    <property type="term" value="P:polysaccharide catabolic process"/>
    <property type="evidence" value="ECO:0007669"/>
    <property type="project" value="TreeGrafter"/>
</dbReference>
<dbReference type="RefSeq" id="WP_025865486.1">
    <property type="nucleotide sequence ID" value="NZ_BLAX01000001.1"/>
</dbReference>
<feature type="chain" id="PRO_5024303574" description="non-reducing end alpha-L-arabinofuranosidase" evidence="8">
    <location>
        <begin position="22"/>
        <end position="511"/>
    </location>
</feature>
<dbReference type="OrthoDB" id="9758333at2"/>
<dbReference type="InterPro" id="IPR013780">
    <property type="entry name" value="Glyco_hydro_b"/>
</dbReference>
<evidence type="ECO:0000256" key="5">
    <source>
        <dbReference type="ARBA" id="ARBA00022801"/>
    </source>
</evidence>
<dbReference type="PANTHER" id="PTHR43576">
    <property type="entry name" value="ALPHA-L-ARABINOFURANOSIDASE C-RELATED"/>
    <property type="match status" value="1"/>
</dbReference>
<evidence type="ECO:0000256" key="3">
    <source>
        <dbReference type="ARBA" id="ARBA00011165"/>
    </source>
</evidence>
<protein>
    <recommendedName>
        <fullName evidence="4">non-reducing end alpha-L-arabinofuranosidase</fullName>
        <ecNumber evidence="4">3.2.1.55</ecNumber>
    </recommendedName>
</protein>
<dbReference type="Pfam" id="PF22848">
    <property type="entry name" value="ASD1_dom"/>
    <property type="match status" value="1"/>
</dbReference>
<dbReference type="Gene3D" id="2.60.40.1180">
    <property type="entry name" value="Golgi alpha-mannosidase II"/>
    <property type="match status" value="1"/>
</dbReference>
<reference evidence="10 11" key="1">
    <citation type="submission" date="2019-10" db="EMBL/GenBank/DDBJ databases">
        <title>Prolixibacter strains distinguished by the presence of nitrate reductase genes were adept at nitrate-dependent anaerobic corrosion of metallic iron and carbon steel.</title>
        <authorList>
            <person name="Iino T."/>
            <person name="Shono N."/>
            <person name="Ito K."/>
            <person name="Nakamura R."/>
            <person name="Sueoka K."/>
            <person name="Harayama S."/>
            <person name="Ohkuma M."/>
        </authorList>
    </citation>
    <scope>NUCLEOTIDE SEQUENCE [LARGE SCALE GENOMIC DNA]</scope>
    <source>
        <strain evidence="10 11">JCM 13498</strain>
    </source>
</reference>
<dbReference type="PANTHER" id="PTHR43576:SF2">
    <property type="entry name" value="INTRACELLULAR EXO-ALPHA-L-ARABINOFURANOSIDASE 2"/>
    <property type="match status" value="1"/>
</dbReference>
<accession>A0A5M4B4H7</accession>
<keyword evidence="11" id="KW-1185">Reference proteome</keyword>
<dbReference type="InterPro" id="IPR017853">
    <property type="entry name" value="GH"/>
</dbReference>
<comment type="caution">
    <text evidence="10">The sequence shown here is derived from an EMBL/GenBank/DDBJ whole genome shotgun (WGS) entry which is preliminary data.</text>
</comment>
<evidence type="ECO:0000256" key="2">
    <source>
        <dbReference type="ARBA" id="ARBA00007186"/>
    </source>
</evidence>
<sequence length="511" mass="57456">MKHLKFGVVALLVLFSVKLMAQENRLTVYPDEAKTKINKEIYGQFAEHLGHGIYGGIYVGENSDIPNIDGYRTDVVNALKAMKVSVIRWPGGCFADTYHWKDGIGPKDKRPSIVNVNWGGVTEDNSFGTNEFLDFCELVGAEPYISVNVGSGTVEEASQWVEYTTSNNDSPMTRLRKKNGRQDPWLVKYWGVGNESWGCGGNMTPDYYADLFNRFSTYMWGAQYKIASGPNSNDYNWTETVMKKAMRHPNLIQGLSLHYYTIAHNWSNKGDATGFNEDDWFASMKKTLYMDELIRRHSAIMDRYDPQKRVGLIVDEWGNWFNVEPGTNPGFLFQQNTMRDAVVAGVNLNIFNEHADRVKMANIAQMINVLQAVILTKDKQMVLTPTYYVYKMYSVHQDARLVPMNLKSASYTYKGDSIPAISSSASVKDGVLSITLCNLDPEKAESLECDIPGVNYKEASGKIVDGQSMESYNDFGKKPEVTMKDFAVAKPKNGKLNITLPAHSVVLVQLK</sequence>
<dbReference type="SMART" id="SM00813">
    <property type="entry name" value="Alpha-L-AF_C"/>
    <property type="match status" value="1"/>
</dbReference>
<dbReference type="Pfam" id="PF06964">
    <property type="entry name" value="Alpha-L-AF_C"/>
    <property type="match status" value="1"/>
</dbReference>
<dbReference type="GO" id="GO:0046373">
    <property type="term" value="P:L-arabinose metabolic process"/>
    <property type="evidence" value="ECO:0007669"/>
    <property type="project" value="InterPro"/>
</dbReference>
<keyword evidence="7" id="KW-0326">Glycosidase</keyword>
<evidence type="ECO:0000256" key="7">
    <source>
        <dbReference type="ARBA" id="ARBA00023295"/>
    </source>
</evidence>
<dbReference type="SUPFAM" id="SSF51445">
    <property type="entry name" value="(Trans)glycosidases"/>
    <property type="match status" value="1"/>
</dbReference>
<dbReference type="AlphaFoldDB" id="A0A5M4B4H7"/>
<dbReference type="GO" id="GO:0046556">
    <property type="term" value="F:alpha-L-arabinofuranosidase activity"/>
    <property type="evidence" value="ECO:0007669"/>
    <property type="project" value="UniProtKB-EC"/>
</dbReference>
<keyword evidence="6" id="KW-0119">Carbohydrate metabolism</keyword>
<name>A0A5M4B4H7_9BACT</name>
<evidence type="ECO:0000313" key="10">
    <source>
        <dbReference type="EMBL" id="GET35062.1"/>
    </source>
</evidence>
<dbReference type="InterPro" id="IPR010720">
    <property type="entry name" value="Alpha-L-AF_C"/>
</dbReference>
<dbReference type="InterPro" id="IPR055235">
    <property type="entry name" value="ASD1_cat"/>
</dbReference>
<comment type="subunit">
    <text evidence="3">Homohexamer; trimer of dimers.</text>
</comment>
<dbReference type="SUPFAM" id="SSF51011">
    <property type="entry name" value="Glycosyl hydrolase domain"/>
    <property type="match status" value="1"/>
</dbReference>
<dbReference type="EMBL" id="BLAX01000001">
    <property type="protein sequence ID" value="GET35062.1"/>
    <property type="molecule type" value="Genomic_DNA"/>
</dbReference>
<feature type="signal peptide" evidence="8">
    <location>
        <begin position="1"/>
        <end position="21"/>
    </location>
</feature>
<evidence type="ECO:0000256" key="6">
    <source>
        <dbReference type="ARBA" id="ARBA00023277"/>
    </source>
</evidence>
<evidence type="ECO:0000256" key="1">
    <source>
        <dbReference type="ARBA" id="ARBA00001462"/>
    </source>
</evidence>
<dbReference type="Proteomes" id="UP000391834">
    <property type="component" value="Unassembled WGS sequence"/>
</dbReference>
<evidence type="ECO:0000256" key="4">
    <source>
        <dbReference type="ARBA" id="ARBA00012670"/>
    </source>
</evidence>
<evidence type="ECO:0000256" key="8">
    <source>
        <dbReference type="SAM" id="SignalP"/>
    </source>
</evidence>
<keyword evidence="5" id="KW-0378">Hydrolase</keyword>
<gene>
    <name evidence="10" type="ORF">PbJCM13498_39250</name>
</gene>
<evidence type="ECO:0000259" key="9">
    <source>
        <dbReference type="SMART" id="SM00813"/>
    </source>
</evidence>
<evidence type="ECO:0000313" key="11">
    <source>
        <dbReference type="Proteomes" id="UP000391834"/>
    </source>
</evidence>